<feature type="region of interest" description="Disordered" evidence="1">
    <location>
        <begin position="334"/>
        <end position="363"/>
    </location>
</feature>
<proteinExistence type="predicted"/>
<protein>
    <recommendedName>
        <fullName evidence="4">BTB domain-containing protein</fullName>
    </recommendedName>
</protein>
<keyword evidence="3" id="KW-1185">Reference proteome</keyword>
<reference evidence="3" key="1">
    <citation type="journal article" date="2019" name="bioRxiv">
        <title>Genomics, evolutionary history and diagnostics of the Alternaria alternata species group including apple and Asian pear pathotypes.</title>
        <authorList>
            <person name="Armitage A.D."/>
            <person name="Cockerton H.M."/>
            <person name="Sreenivasaprasad S."/>
            <person name="Woodhall J.W."/>
            <person name="Lane C.R."/>
            <person name="Harrison R.J."/>
            <person name="Clarkson J.P."/>
        </authorList>
    </citation>
    <scope>NUCLEOTIDE SEQUENCE [LARGE SCALE GENOMIC DNA]</scope>
    <source>
        <strain evidence="3">FERA 635</strain>
    </source>
</reference>
<evidence type="ECO:0000313" key="3">
    <source>
        <dbReference type="Proteomes" id="UP000293195"/>
    </source>
</evidence>
<dbReference type="Proteomes" id="UP000293195">
    <property type="component" value="Unassembled WGS sequence"/>
</dbReference>
<evidence type="ECO:0000313" key="2">
    <source>
        <dbReference type="EMBL" id="RYR80462.1"/>
    </source>
</evidence>
<evidence type="ECO:0000256" key="1">
    <source>
        <dbReference type="SAM" id="MobiDB-lite"/>
    </source>
</evidence>
<organism evidence="2 3">
    <name type="scientific">Alternaria tenuissima</name>
    <dbReference type="NCBI Taxonomy" id="119927"/>
    <lineage>
        <taxon>Eukaryota</taxon>
        <taxon>Fungi</taxon>
        <taxon>Dikarya</taxon>
        <taxon>Ascomycota</taxon>
        <taxon>Pezizomycotina</taxon>
        <taxon>Dothideomycetes</taxon>
        <taxon>Pleosporomycetidae</taxon>
        <taxon>Pleosporales</taxon>
        <taxon>Pleosporineae</taxon>
        <taxon>Pleosporaceae</taxon>
        <taxon>Alternaria</taxon>
        <taxon>Alternaria sect. Alternaria</taxon>
        <taxon>Alternaria alternata complex</taxon>
    </lineage>
</organism>
<gene>
    <name evidence="2" type="ORF">AA0119_g30</name>
</gene>
<feature type="compositionally biased region" description="Low complexity" evidence="1">
    <location>
        <begin position="334"/>
        <end position="347"/>
    </location>
</feature>
<name>A0ABY0HMN4_9PLEO</name>
<comment type="caution">
    <text evidence="2">The sequence shown here is derived from an EMBL/GenBank/DDBJ whole genome shotgun (WGS) entry which is preliminary data.</text>
</comment>
<evidence type="ECO:0008006" key="4">
    <source>
        <dbReference type="Google" id="ProtNLM"/>
    </source>
</evidence>
<accession>A0ABY0HMN4</accession>
<dbReference type="EMBL" id="PDXF01000001">
    <property type="protein sequence ID" value="RYR80462.1"/>
    <property type="molecule type" value="Genomic_DNA"/>
</dbReference>
<sequence length="411" mass="46028">MDDLSFLDAYLEQGQSNATLKVVLPNGEVREISDRICPFKFLDKCPLLYHAFEYGFQSRLQASLEAPSEYAIISLLRYCYTGSYLPPQAEYGPILLLPHVETYKIAEDFDVAELQLLAHGNISLQVDFACSLPAPPQDLLETIRFVYRHYASQKARRQHALVDTLLNYCISTFLAHGLGEEAEFLKIAADIPDFRQDLCRMNMERNFEDECAQDIIRLCLDTLQTQPCVRPTVLASRDLPQEMICGDSVDILRESHHHPRGDHWTANQPKTHEEAGQDNMVDSVITTFVHRPKVERRVTFAETNVGLQSVDSHSGRPESTSTFKLPGIATSFPAPAFFDPPATQPTPNGDSSDEDQGFTLVSRPKPHTLATIDEPMSSPEMVPTPVFDILAASGTDYASDDDWDMVSTTEI</sequence>